<comment type="subcellular location">
    <subcellularLocation>
        <location evidence="1">Membrane</location>
        <topology evidence="1">Multi-pass membrane protein</topology>
    </subcellularLocation>
</comment>
<evidence type="ECO:0000256" key="1">
    <source>
        <dbReference type="ARBA" id="ARBA00004141"/>
    </source>
</evidence>
<accession>C1D4Z1</accession>
<evidence type="ECO:0000256" key="4">
    <source>
        <dbReference type="ARBA" id="ARBA00023136"/>
    </source>
</evidence>
<keyword evidence="3 5" id="KW-1133">Transmembrane helix</keyword>
<dbReference type="STRING" id="557598.LHK_02954"/>
<dbReference type="EMBL" id="CP001154">
    <property type="protein sequence ID" value="ACO75932.1"/>
    <property type="molecule type" value="Genomic_DNA"/>
</dbReference>
<feature type="transmembrane region" description="Helical" evidence="5">
    <location>
        <begin position="32"/>
        <end position="50"/>
    </location>
</feature>
<keyword evidence="4 5" id="KW-0472">Membrane</keyword>
<feature type="transmembrane region" description="Helical" evidence="5">
    <location>
        <begin position="119"/>
        <end position="136"/>
    </location>
</feature>
<feature type="transmembrane region" description="Helical" evidence="5">
    <location>
        <begin position="350"/>
        <end position="369"/>
    </location>
</feature>
<dbReference type="PANTHER" id="PTHR37422">
    <property type="entry name" value="TEICHURONIC ACID BIOSYNTHESIS PROTEIN TUAE"/>
    <property type="match status" value="1"/>
</dbReference>
<name>C1D4Z1_LARHH</name>
<evidence type="ECO:0000313" key="8">
    <source>
        <dbReference type="Proteomes" id="UP000002010"/>
    </source>
</evidence>
<dbReference type="InterPro" id="IPR007016">
    <property type="entry name" value="O-antigen_ligase-rel_domated"/>
</dbReference>
<dbReference type="GO" id="GO:0016020">
    <property type="term" value="C:membrane"/>
    <property type="evidence" value="ECO:0007669"/>
    <property type="project" value="UniProtKB-SubCell"/>
</dbReference>
<dbReference type="KEGG" id="lhk:LHK_02954"/>
<evidence type="ECO:0000259" key="6">
    <source>
        <dbReference type="Pfam" id="PF04932"/>
    </source>
</evidence>
<feature type="transmembrane region" description="Helical" evidence="5">
    <location>
        <begin position="312"/>
        <end position="338"/>
    </location>
</feature>
<feature type="transmembrane region" description="Helical" evidence="5">
    <location>
        <begin position="195"/>
        <end position="212"/>
    </location>
</feature>
<sequence>MNTSKIVQIISTTSLIIIFSLGFSVQRSSTSLYLILSALALTLITTKKTFRNTLKLCWKTFPGWTIAMLTLAIAITIREIANPVIQLRYADAAYRLFLAPFLLTLIYESKAGDIKIIKWSWLVAVILMATSGYFNYITTQDIRPHSAFTNTIPYSAFCAVFAILFVTINQSGKLISAACLIPASAVIFYSQSRGVWIGVILATAFLIINAYNISGKKIFPTIALIAILAYATSDLFSSRADITIQQTMDFFNGNREGSVGMRMQLALASYYIFIENPLFGAGRNLLPALHELYVNGYITQSVSDAADTHGELFYNAASLGIVGVIYYLIFYIFTTVPFIQAMKQEATRQVGMAGVAISIVFFFTGFTHITFGLSMYASIYASIQVVLLTAILNAKYPKT</sequence>
<feature type="transmembrane region" description="Helical" evidence="5">
    <location>
        <begin position="218"/>
        <end position="236"/>
    </location>
</feature>
<dbReference type="PANTHER" id="PTHR37422:SF13">
    <property type="entry name" value="LIPOPOLYSACCHARIDE BIOSYNTHESIS PROTEIN PA4999-RELATED"/>
    <property type="match status" value="1"/>
</dbReference>
<dbReference type="Proteomes" id="UP000002010">
    <property type="component" value="Chromosome"/>
</dbReference>
<evidence type="ECO:0000256" key="5">
    <source>
        <dbReference type="SAM" id="Phobius"/>
    </source>
</evidence>
<dbReference type="HOGENOM" id="CLU_049451_0_0_4"/>
<evidence type="ECO:0000313" key="7">
    <source>
        <dbReference type="EMBL" id="ACO75932.1"/>
    </source>
</evidence>
<dbReference type="eggNOG" id="COG3307">
    <property type="taxonomic scope" value="Bacteria"/>
</dbReference>
<feature type="domain" description="O-antigen ligase-related" evidence="6">
    <location>
        <begin position="180"/>
        <end position="328"/>
    </location>
</feature>
<dbReference type="InterPro" id="IPR051533">
    <property type="entry name" value="WaaL-like"/>
</dbReference>
<organism evidence="7 8">
    <name type="scientific">Laribacter hongkongensis (strain HLHK9)</name>
    <dbReference type="NCBI Taxonomy" id="557598"/>
    <lineage>
        <taxon>Bacteria</taxon>
        <taxon>Pseudomonadati</taxon>
        <taxon>Pseudomonadota</taxon>
        <taxon>Betaproteobacteria</taxon>
        <taxon>Neisseriales</taxon>
        <taxon>Aquaspirillaceae</taxon>
        <taxon>Laribacter</taxon>
    </lineage>
</organism>
<keyword evidence="8" id="KW-1185">Reference proteome</keyword>
<dbReference type="AlphaFoldDB" id="C1D4Z1"/>
<reference evidence="7 8" key="1">
    <citation type="journal article" date="2009" name="PLoS Genet.">
        <title>The complete genome and proteome of Laribacter hongkongensis reveal potential mechanisms for adaptations to different temperatures and habitats.</title>
        <authorList>
            <person name="Woo P.C."/>
            <person name="Lau S.K."/>
            <person name="Tse H."/>
            <person name="Teng J.L."/>
            <person name="Curreem S.O."/>
            <person name="Tsang A.K."/>
            <person name="Fan R.Y."/>
            <person name="Wong G.K."/>
            <person name="Huang Y."/>
            <person name="Loman N.J."/>
            <person name="Snyder L.A."/>
            <person name="Cai J.J."/>
            <person name="Huang J.D."/>
            <person name="Mak W."/>
            <person name="Pallen M.J."/>
            <person name="Lok S."/>
            <person name="Yuen K.Y."/>
        </authorList>
    </citation>
    <scope>NUCLEOTIDE SEQUENCE [LARGE SCALE GENOMIC DNA]</scope>
    <source>
        <strain evidence="7 8">HLHK9</strain>
    </source>
</reference>
<protein>
    <submittedName>
        <fullName evidence="7">O-antigen polymerase</fullName>
    </submittedName>
</protein>
<feature type="transmembrane region" description="Helical" evidence="5">
    <location>
        <begin position="62"/>
        <end position="80"/>
    </location>
</feature>
<keyword evidence="2 5" id="KW-0812">Transmembrane</keyword>
<evidence type="ECO:0000256" key="3">
    <source>
        <dbReference type="ARBA" id="ARBA00022989"/>
    </source>
</evidence>
<feature type="transmembrane region" description="Helical" evidence="5">
    <location>
        <begin position="92"/>
        <end position="107"/>
    </location>
</feature>
<gene>
    <name evidence="7" type="ordered locus">LHK_02954</name>
</gene>
<feature type="transmembrane region" description="Helical" evidence="5">
    <location>
        <begin position="6"/>
        <end position="25"/>
    </location>
</feature>
<feature type="transmembrane region" description="Helical" evidence="5">
    <location>
        <begin position="375"/>
        <end position="394"/>
    </location>
</feature>
<evidence type="ECO:0000256" key="2">
    <source>
        <dbReference type="ARBA" id="ARBA00022692"/>
    </source>
</evidence>
<feature type="transmembrane region" description="Helical" evidence="5">
    <location>
        <begin position="148"/>
        <end position="168"/>
    </location>
</feature>
<proteinExistence type="predicted"/>
<dbReference type="Pfam" id="PF04932">
    <property type="entry name" value="Wzy_C"/>
    <property type="match status" value="1"/>
</dbReference>